<dbReference type="OrthoDB" id="419799at2759"/>
<feature type="region of interest" description="Disordered" evidence="2">
    <location>
        <begin position="468"/>
        <end position="487"/>
    </location>
</feature>
<protein>
    <submittedName>
        <fullName evidence="3">Uncharacterized protein</fullName>
    </submittedName>
</protein>
<sequence>MDSSRVSLVSLTLKESAFTDFKCESPAGTEKRQTDSSHAKEADCLRVLLQLARLWRRTAAVQLQLKKIGEKWSAESTRQTWKLLTLHQAMTCRKALRRTRCRGAGHRQCMEILVRQDCEQKCRKEHLEELKHKLREETQRREQLDLEVARLSVRSQVLKENAEKLVEEKNELKRRYDKLLTHSKRLDEAGRIQTQLKLHFDKRLKEKTSLKQKCDDQFKQLQELHLERLAEGLKEMLRLQGMEEEEWMQETATGSSRAEESAEESSVLSSEEASNAKDQDFRVTRNHLPEPVDPRLHTGVDLLGKIAEQHRMDDEESLQETAVGSLREEDCPQLADYTFCRVSLRAPDVAPVLELEAAGESSVLSSEEVYHLPEPVDPTLHTGVNLLSSFFLPFGHLAFVSWSPDCRAHFLARVGRFATKVGERGFDMTIAYSCAGNRTPAIANSRGRWLSPHRKPPKLFWCRPGCARSAGSVRDEKDEASTSDATPYRGRCSVEGVILPIADTEAPEEDQASSIDSRLSNRLQLKKSSQQLGSTEGPGMYAEVPSDRVEDKAKLYHVHESQDHLDAFQNVFRRLRRTGRDETDKDVSDSMLKAMEYARKKKEGG</sequence>
<dbReference type="AlphaFoldDB" id="A0A1Q9DCC3"/>
<evidence type="ECO:0000256" key="2">
    <source>
        <dbReference type="SAM" id="MobiDB-lite"/>
    </source>
</evidence>
<proteinExistence type="predicted"/>
<evidence type="ECO:0000313" key="3">
    <source>
        <dbReference type="EMBL" id="OLP92864.1"/>
    </source>
</evidence>
<feature type="compositionally biased region" description="Basic and acidic residues" evidence="2">
    <location>
        <begin position="274"/>
        <end position="296"/>
    </location>
</feature>
<dbReference type="Proteomes" id="UP000186817">
    <property type="component" value="Unassembled WGS sequence"/>
</dbReference>
<feature type="compositionally biased region" description="Polar residues" evidence="2">
    <location>
        <begin position="512"/>
        <end position="522"/>
    </location>
</feature>
<feature type="region of interest" description="Disordered" evidence="2">
    <location>
        <begin position="245"/>
        <end position="296"/>
    </location>
</feature>
<accession>A0A1Q9DCC3</accession>
<reference evidence="3 4" key="1">
    <citation type="submission" date="2016-02" db="EMBL/GenBank/DDBJ databases">
        <title>Genome analysis of coral dinoflagellate symbionts highlights evolutionary adaptations to a symbiotic lifestyle.</title>
        <authorList>
            <person name="Aranda M."/>
            <person name="Li Y."/>
            <person name="Liew Y.J."/>
            <person name="Baumgarten S."/>
            <person name="Simakov O."/>
            <person name="Wilson M."/>
            <person name="Piel J."/>
            <person name="Ashoor H."/>
            <person name="Bougouffa S."/>
            <person name="Bajic V.B."/>
            <person name="Ryu T."/>
            <person name="Ravasi T."/>
            <person name="Bayer T."/>
            <person name="Micklem G."/>
            <person name="Kim H."/>
            <person name="Bhak J."/>
            <person name="Lajeunesse T.C."/>
            <person name="Voolstra C.R."/>
        </authorList>
    </citation>
    <scope>NUCLEOTIDE SEQUENCE [LARGE SCALE GENOMIC DNA]</scope>
    <source>
        <strain evidence="3 4">CCMP2467</strain>
    </source>
</reference>
<evidence type="ECO:0000256" key="1">
    <source>
        <dbReference type="SAM" id="Coils"/>
    </source>
</evidence>
<dbReference type="EMBL" id="LSRX01000605">
    <property type="protein sequence ID" value="OLP92864.1"/>
    <property type="molecule type" value="Genomic_DNA"/>
</dbReference>
<feature type="compositionally biased region" description="Low complexity" evidence="2">
    <location>
        <begin position="264"/>
        <end position="273"/>
    </location>
</feature>
<keyword evidence="1" id="KW-0175">Coiled coil</keyword>
<feature type="region of interest" description="Disordered" evidence="2">
    <location>
        <begin position="503"/>
        <end position="522"/>
    </location>
</feature>
<comment type="caution">
    <text evidence="3">The sequence shown here is derived from an EMBL/GenBank/DDBJ whole genome shotgun (WGS) entry which is preliminary data.</text>
</comment>
<name>A0A1Q9DCC3_SYMMI</name>
<feature type="coiled-coil region" evidence="1">
    <location>
        <begin position="124"/>
        <end position="189"/>
    </location>
</feature>
<organism evidence="3 4">
    <name type="scientific">Symbiodinium microadriaticum</name>
    <name type="common">Dinoflagellate</name>
    <name type="synonym">Zooxanthella microadriatica</name>
    <dbReference type="NCBI Taxonomy" id="2951"/>
    <lineage>
        <taxon>Eukaryota</taxon>
        <taxon>Sar</taxon>
        <taxon>Alveolata</taxon>
        <taxon>Dinophyceae</taxon>
        <taxon>Suessiales</taxon>
        <taxon>Symbiodiniaceae</taxon>
        <taxon>Symbiodinium</taxon>
    </lineage>
</organism>
<evidence type="ECO:0000313" key="4">
    <source>
        <dbReference type="Proteomes" id="UP000186817"/>
    </source>
</evidence>
<keyword evidence="4" id="KW-1185">Reference proteome</keyword>
<gene>
    <name evidence="3" type="ORF">AK812_SmicGene25304</name>
</gene>